<sequence>MKQHTTNYINTFIQIAEDCPVSQSQIPPEKKEKTLANLQYEQISKNPYQYSSDDIIFECYVFKNDIPESEKQNERNIFFSKGQACLRSSPLAKRYGFGIHHNKEGKVAIYPVESKEYQNLLNDSSITKTKAMRSKRK</sequence>
<organism evidence="1 2">
    <name type="scientific">Chryseobacterium artocarpi</name>
    <dbReference type="NCBI Taxonomy" id="1414727"/>
    <lineage>
        <taxon>Bacteria</taxon>
        <taxon>Pseudomonadati</taxon>
        <taxon>Bacteroidota</taxon>
        <taxon>Flavobacteriia</taxon>
        <taxon>Flavobacteriales</taxon>
        <taxon>Weeksellaceae</taxon>
        <taxon>Chryseobacterium group</taxon>
        <taxon>Chryseobacterium</taxon>
    </lineage>
</organism>
<protein>
    <submittedName>
        <fullName evidence="1">Uncharacterized protein</fullName>
    </submittedName>
</protein>
<dbReference type="OrthoDB" id="2361182at2"/>
<accession>A0A1B8ZLD3</accession>
<dbReference type="Pfam" id="PF19654">
    <property type="entry name" value="DUF6157"/>
    <property type="match status" value="1"/>
</dbReference>
<evidence type="ECO:0000313" key="2">
    <source>
        <dbReference type="Proteomes" id="UP000092651"/>
    </source>
</evidence>
<comment type="caution">
    <text evidence="1">The sequence shown here is derived from an EMBL/GenBank/DDBJ whole genome shotgun (WGS) entry which is preliminary data.</text>
</comment>
<evidence type="ECO:0000313" key="1">
    <source>
        <dbReference type="EMBL" id="OCA72421.1"/>
    </source>
</evidence>
<dbReference type="EMBL" id="MAYH01000023">
    <property type="protein sequence ID" value="OCA72421.1"/>
    <property type="molecule type" value="Genomic_DNA"/>
</dbReference>
<dbReference type="RefSeq" id="WP_065394645.1">
    <property type="nucleotide sequence ID" value="NZ_MAYH01000023.1"/>
</dbReference>
<proteinExistence type="predicted"/>
<keyword evidence="2" id="KW-1185">Reference proteome</keyword>
<dbReference type="Proteomes" id="UP000092651">
    <property type="component" value="Unassembled WGS sequence"/>
</dbReference>
<name>A0A1B8ZLD3_9FLAO</name>
<gene>
    <name evidence="1" type="ORF">BBI01_09860</name>
</gene>
<dbReference type="AlphaFoldDB" id="A0A1B8ZLD3"/>
<reference evidence="1 2" key="1">
    <citation type="submission" date="2016-07" db="EMBL/GenBank/DDBJ databases">
        <authorList>
            <person name="Jeong J.-J."/>
            <person name="Kim D.W."/>
            <person name="Sang M.K."/>
            <person name="Choi I.-G."/>
            <person name="Kim K.D."/>
        </authorList>
    </citation>
    <scope>NUCLEOTIDE SEQUENCE [LARGE SCALE GENOMIC DNA]</scope>
    <source>
        <strain evidence="1 2">UTM-3</strain>
    </source>
</reference>
<dbReference type="InterPro" id="IPR046155">
    <property type="entry name" value="DUF6157"/>
</dbReference>